<proteinExistence type="predicted"/>
<geneLocation type="mitochondrion" evidence="1"/>
<evidence type="ECO:0000313" key="1">
    <source>
        <dbReference type="EMBL" id="KUM48713.1"/>
    </source>
</evidence>
<accession>A0A117NHQ3</accession>
<keyword evidence="1" id="KW-0496">Mitochondrion</keyword>
<name>A0A117NHQ3_PICGL</name>
<dbReference type="EMBL" id="LKAM01000005">
    <property type="protein sequence ID" value="KUM48713.1"/>
    <property type="molecule type" value="Genomic_DNA"/>
</dbReference>
<gene>
    <name evidence="1" type="ORF">ABT39_MTgene4728</name>
</gene>
<reference evidence="1" key="1">
    <citation type="journal article" date="2015" name="Genome Biol. Evol.">
        <title>Organellar Genomes of White Spruce (Picea glauca): Assembly and Annotation.</title>
        <authorList>
            <person name="Jackman S.D."/>
            <person name="Warren R.L."/>
            <person name="Gibb E.A."/>
            <person name="Vandervalk B.P."/>
            <person name="Mohamadi H."/>
            <person name="Chu J."/>
            <person name="Raymond A."/>
            <person name="Pleasance S."/>
            <person name="Coope R."/>
            <person name="Wildung M.R."/>
            <person name="Ritland C.E."/>
            <person name="Bousquet J."/>
            <person name="Jones S.J."/>
            <person name="Bohlmann J."/>
            <person name="Birol I."/>
        </authorList>
    </citation>
    <scope>NUCLEOTIDE SEQUENCE [LARGE SCALE GENOMIC DNA]</scope>
    <source>
        <tissue evidence="1">Flushing bud</tissue>
    </source>
</reference>
<dbReference type="AlphaFoldDB" id="A0A117NHQ3"/>
<comment type="caution">
    <text evidence="1">The sequence shown here is derived from an EMBL/GenBank/DDBJ whole genome shotgun (WGS) entry which is preliminary data.</text>
</comment>
<organism evidence="1">
    <name type="scientific">Picea glauca</name>
    <name type="common">White spruce</name>
    <name type="synonym">Pinus glauca</name>
    <dbReference type="NCBI Taxonomy" id="3330"/>
    <lineage>
        <taxon>Eukaryota</taxon>
        <taxon>Viridiplantae</taxon>
        <taxon>Streptophyta</taxon>
        <taxon>Embryophyta</taxon>
        <taxon>Tracheophyta</taxon>
        <taxon>Spermatophyta</taxon>
        <taxon>Pinopsida</taxon>
        <taxon>Pinidae</taxon>
        <taxon>Conifers I</taxon>
        <taxon>Pinales</taxon>
        <taxon>Pinaceae</taxon>
        <taxon>Picea</taxon>
    </lineage>
</organism>
<protein>
    <submittedName>
        <fullName evidence="1">Uncharacterized protein</fullName>
    </submittedName>
</protein>
<sequence>MAPSSWVPAPRECTYLFLRLIHLMTERCIGIWIYFSFWDLTVVTGPDSIHPLAHIRGGVTDHHHLGCYYWLFPDRARRRGAYGSKQARLFNTWKVGFLVSRVGRIPCLLVRWVPRVP</sequence>